<dbReference type="GO" id="GO:0045087">
    <property type="term" value="P:innate immune response"/>
    <property type="evidence" value="ECO:0007669"/>
    <property type="project" value="UniProtKB-KW"/>
</dbReference>
<keyword evidence="5" id="KW-0472">Membrane</keyword>
<organism evidence="8 9">
    <name type="scientific">Odynerus spinipes</name>
    <dbReference type="NCBI Taxonomy" id="1348599"/>
    <lineage>
        <taxon>Eukaryota</taxon>
        <taxon>Metazoa</taxon>
        <taxon>Ecdysozoa</taxon>
        <taxon>Arthropoda</taxon>
        <taxon>Hexapoda</taxon>
        <taxon>Insecta</taxon>
        <taxon>Pterygota</taxon>
        <taxon>Neoptera</taxon>
        <taxon>Endopterygota</taxon>
        <taxon>Hymenoptera</taxon>
        <taxon>Apocrita</taxon>
        <taxon>Aculeata</taxon>
        <taxon>Vespoidea</taxon>
        <taxon>Vespidae</taxon>
        <taxon>Eumeninae</taxon>
        <taxon>Odynerus</taxon>
    </lineage>
</organism>
<feature type="domain" description="Peptidoglycan recognition protein family" evidence="7">
    <location>
        <begin position="328"/>
        <end position="471"/>
    </location>
</feature>
<feature type="compositionally biased region" description="Basic and acidic residues" evidence="4">
    <location>
        <begin position="74"/>
        <end position="92"/>
    </location>
</feature>
<name>A0AAD9RWN5_9HYME</name>
<evidence type="ECO:0000256" key="2">
    <source>
        <dbReference type="ARBA" id="ARBA00022588"/>
    </source>
</evidence>
<dbReference type="Gene3D" id="3.40.80.10">
    <property type="entry name" value="Peptidoglycan recognition protein-like"/>
    <property type="match status" value="1"/>
</dbReference>
<dbReference type="Pfam" id="PF01510">
    <property type="entry name" value="Amidase_2"/>
    <property type="match status" value="1"/>
</dbReference>
<keyword evidence="3" id="KW-0391">Immunity</keyword>
<gene>
    <name evidence="8" type="ORF">KPH14_009777</name>
</gene>
<reference evidence="8" key="2">
    <citation type="journal article" date="2023" name="Commun. Biol.">
        <title>Intrasexual cuticular hydrocarbon dimorphism in a wasp sheds light on hydrocarbon biosynthesis genes in Hymenoptera.</title>
        <authorList>
            <person name="Moris V.C."/>
            <person name="Podsiadlowski L."/>
            <person name="Martin S."/>
            <person name="Oeyen J.P."/>
            <person name="Donath A."/>
            <person name="Petersen M."/>
            <person name="Wilbrandt J."/>
            <person name="Misof B."/>
            <person name="Liedtke D."/>
            <person name="Thamm M."/>
            <person name="Scheiner R."/>
            <person name="Schmitt T."/>
            <person name="Niehuis O."/>
        </authorList>
    </citation>
    <scope>NUCLEOTIDE SEQUENCE</scope>
    <source>
        <strain evidence="8">GBR_01_08_01A</strain>
    </source>
</reference>
<feature type="region of interest" description="Disordered" evidence="4">
    <location>
        <begin position="107"/>
        <end position="154"/>
    </location>
</feature>
<proteinExistence type="inferred from homology"/>
<dbReference type="GO" id="GO:0008270">
    <property type="term" value="F:zinc ion binding"/>
    <property type="evidence" value="ECO:0007669"/>
    <property type="project" value="InterPro"/>
</dbReference>
<dbReference type="SMART" id="SM00701">
    <property type="entry name" value="PGRP"/>
    <property type="match status" value="1"/>
</dbReference>
<evidence type="ECO:0000256" key="3">
    <source>
        <dbReference type="ARBA" id="ARBA00022859"/>
    </source>
</evidence>
<dbReference type="PANTHER" id="PTHR11022">
    <property type="entry name" value="PEPTIDOGLYCAN RECOGNITION PROTEIN"/>
    <property type="match status" value="1"/>
</dbReference>
<dbReference type="PANTHER" id="PTHR11022:SF41">
    <property type="entry name" value="PEPTIDOGLYCAN-RECOGNITION PROTEIN LC-RELATED"/>
    <property type="match status" value="1"/>
</dbReference>
<dbReference type="Proteomes" id="UP001258017">
    <property type="component" value="Unassembled WGS sequence"/>
</dbReference>
<evidence type="ECO:0000259" key="6">
    <source>
        <dbReference type="SMART" id="SM00644"/>
    </source>
</evidence>
<dbReference type="SMART" id="SM00644">
    <property type="entry name" value="Ami_2"/>
    <property type="match status" value="1"/>
</dbReference>
<reference evidence="8" key="1">
    <citation type="submission" date="2021-08" db="EMBL/GenBank/DDBJ databases">
        <authorList>
            <person name="Misof B."/>
            <person name="Oliver O."/>
            <person name="Podsiadlowski L."/>
            <person name="Donath A."/>
            <person name="Peters R."/>
            <person name="Mayer C."/>
            <person name="Rust J."/>
            <person name="Gunkel S."/>
            <person name="Lesny P."/>
            <person name="Martin S."/>
            <person name="Oeyen J.P."/>
            <person name="Petersen M."/>
            <person name="Panagiotis P."/>
            <person name="Wilbrandt J."/>
            <person name="Tanja T."/>
        </authorList>
    </citation>
    <scope>NUCLEOTIDE SEQUENCE</scope>
    <source>
        <strain evidence="8">GBR_01_08_01A</strain>
        <tissue evidence="8">Thorax + abdomen</tissue>
    </source>
</reference>
<evidence type="ECO:0000256" key="1">
    <source>
        <dbReference type="ARBA" id="ARBA00007553"/>
    </source>
</evidence>
<feature type="compositionally biased region" description="Polar residues" evidence="4">
    <location>
        <begin position="107"/>
        <end position="117"/>
    </location>
</feature>
<evidence type="ECO:0000259" key="7">
    <source>
        <dbReference type="SMART" id="SM00701"/>
    </source>
</evidence>
<feature type="compositionally biased region" description="Acidic residues" evidence="4">
    <location>
        <begin position="130"/>
        <end position="154"/>
    </location>
</feature>
<evidence type="ECO:0000256" key="4">
    <source>
        <dbReference type="SAM" id="MobiDB-lite"/>
    </source>
</evidence>
<dbReference type="AlphaFoldDB" id="A0AAD9RWN5"/>
<keyword evidence="9" id="KW-1185">Reference proteome</keyword>
<dbReference type="SUPFAM" id="SSF55846">
    <property type="entry name" value="N-acetylmuramoyl-L-alanine amidase-like"/>
    <property type="match status" value="1"/>
</dbReference>
<dbReference type="InterPro" id="IPR036505">
    <property type="entry name" value="Amidase/PGRP_sf"/>
</dbReference>
<dbReference type="GO" id="GO:0009253">
    <property type="term" value="P:peptidoglycan catabolic process"/>
    <property type="evidence" value="ECO:0007669"/>
    <property type="project" value="InterPro"/>
</dbReference>
<keyword evidence="5" id="KW-1133">Transmembrane helix</keyword>
<keyword evidence="2" id="KW-0399">Innate immunity</keyword>
<accession>A0AAD9RWN5</accession>
<feature type="transmembrane region" description="Helical" evidence="5">
    <location>
        <begin position="6"/>
        <end position="28"/>
    </location>
</feature>
<feature type="domain" description="N-acetylmuramoyl-L-alanine amidase" evidence="6">
    <location>
        <begin position="340"/>
        <end position="477"/>
    </location>
</feature>
<evidence type="ECO:0000256" key="5">
    <source>
        <dbReference type="SAM" id="Phobius"/>
    </source>
</evidence>
<dbReference type="CDD" id="cd06583">
    <property type="entry name" value="PGRP"/>
    <property type="match status" value="1"/>
</dbReference>
<keyword evidence="5" id="KW-0812">Transmembrane</keyword>
<evidence type="ECO:0000313" key="8">
    <source>
        <dbReference type="EMBL" id="KAK2586838.1"/>
    </source>
</evidence>
<evidence type="ECO:0000313" key="9">
    <source>
        <dbReference type="Proteomes" id="UP001258017"/>
    </source>
</evidence>
<dbReference type="InterPro" id="IPR015510">
    <property type="entry name" value="PGRP"/>
</dbReference>
<comment type="similarity">
    <text evidence="1">Belongs to the N-acetylmuramoyl-L-alanine amidase 2 family.</text>
</comment>
<evidence type="ECO:0008006" key="10">
    <source>
        <dbReference type="Google" id="ProtNLM"/>
    </source>
</evidence>
<feature type="transmembrane region" description="Helical" evidence="5">
    <location>
        <begin position="278"/>
        <end position="300"/>
    </location>
</feature>
<dbReference type="FunFam" id="3.40.80.10:FF:000001">
    <property type="entry name" value="Peptidoglycan recognition protein 1"/>
    <property type="match status" value="1"/>
</dbReference>
<comment type="caution">
    <text evidence="8">The sequence shown here is derived from an EMBL/GenBank/DDBJ whole genome shotgun (WGS) entry which is preliminary data.</text>
</comment>
<feature type="region of interest" description="Disordered" evidence="4">
    <location>
        <begin position="69"/>
        <end position="93"/>
    </location>
</feature>
<sequence length="494" mass="54729">MKATIVRIYLAFVIVLTILTCSTGVATLDVNDDLHEKTGMVTLIQHQQTPDNNLYQKEQQQDHRIVNVSPQLDSPRDSPNHRGKFDQLRSPKDSNNTVIAVASSCNGSVGDTSTQCSDIDDENNVVCGNDNEENEEDEDEDEDDDDTDLEDGEWTTDLPVSTVVQHHQQQVAVPNGNVILPNADPSTFGDICVKNSTNVHLGNKTFYKGPVTIKQFVYTSPTSVQGQQETNEFDGARTSDANASDLSTTKADVGLSRPILSQKNDFDKVKKWLWTWRCAALLCTLALIIVTMIVVGSVLLTHRYDAPPAPIFPEIPDSSLEGVIVDKVRFVERNEWGAQPPTEPLTKMKLPVPYVIISHTATEFCTTQSECTFHVRFAQTFHIESRKWTDIGYNFLVGGDGLAYVGRSWDYMGAHAFGYNNKSIGISFIGTFNTVVPPKAQLHAAQKIIELGVQAGKIAKDYKLLGHRQVSKTLSPGDALYSIIKTWPHWAPRP</sequence>
<dbReference type="InterPro" id="IPR006619">
    <property type="entry name" value="PGRP_domain_met/bac"/>
</dbReference>
<dbReference type="GO" id="GO:0008745">
    <property type="term" value="F:N-acetylmuramoyl-L-alanine amidase activity"/>
    <property type="evidence" value="ECO:0007669"/>
    <property type="project" value="InterPro"/>
</dbReference>
<dbReference type="EMBL" id="JAIFRP010000010">
    <property type="protein sequence ID" value="KAK2586838.1"/>
    <property type="molecule type" value="Genomic_DNA"/>
</dbReference>
<dbReference type="InterPro" id="IPR002502">
    <property type="entry name" value="Amidase_domain"/>
</dbReference>
<protein>
    <recommendedName>
        <fullName evidence="10">Peptidoglycan-recognition protein LC</fullName>
    </recommendedName>
</protein>
<feature type="region of interest" description="Disordered" evidence="4">
    <location>
        <begin position="224"/>
        <end position="246"/>
    </location>
</feature>